<protein>
    <submittedName>
        <fullName evidence="1">Uncharacterized protein</fullName>
    </submittedName>
</protein>
<evidence type="ECO:0000313" key="1">
    <source>
        <dbReference type="EMBL" id="RZC54336.1"/>
    </source>
</evidence>
<reference evidence="1 2" key="1">
    <citation type="journal article" date="2018" name="Science">
        <title>The opium poppy genome and morphinan production.</title>
        <authorList>
            <person name="Guo L."/>
            <person name="Winzer T."/>
            <person name="Yang X."/>
            <person name="Li Y."/>
            <person name="Ning Z."/>
            <person name="He Z."/>
            <person name="Teodor R."/>
            <person name="Lu Y."/>
            <person name="Bowser T.A."/>
            <person name="Graham I.A."/>
            <person name="Ye K."/>
        </authorList>
    </citation>
    <scope>NUCLEOTIDE SEQUENCE [LARGE SCALE GENOMIC DNA]</scope>
    <source>
        <strain evidence="2">cv. HN1</strain>
        <tissue evidence="1">Leaves</tissue>
    </source>
</reference>
<dbReference type="PANTHER" id="PTHR34287">
    <property type="entry name" value="OS06G0551500 PROTEIN-RELATED"/>
    <property type="match status" value="1"/>
</dbReference>
<accession>A0A4Y7J1K8</accession>
<dbReference type="PANTHER" id="PTHR34287:SF2">
    <property type="match status" value="1"/>
</dbReference>
<gene>
    <name evidence="1" type="ORF">C5167_013192</name>
</gene>
<feature type="non-terminal residue" evidence="1">
    <location>
        <position position="1"/>
    </location>
</feature>
<name>A0A4Y7J1K8_PAPSO</name>
<dbReference type="OMA" id="NIVICSQ"/>
<dbReference type="AlphaFoldDB" id="A0A4Y7J1K8"/>
<organism evidence="1 2">
    <name type="scientific">Papaver somniferum</name>
    <name type="common">Opium poppy</name>
    <dbReference type="NCBI Taxonomy" id="3469"/>
    <lineage>
        <taxon>Eukaryota</taxon>
        <taxon>Viridiplantae</taxon>
        <taxon>Streptophyta</taxon>
        <taxon>Embryophyta</taxon>
        <taxon>Tracheophyta</taxon>
        <taxon>Spermatophyta</taxon>
        <taxon>Magnoliopsida</taxon>
        <taxon>Ranunculales</taxon>
        <taxon>Papaveraceae</taxon>
        <taxon>Papaveroideae</taxon>
        <taxon>Papaver</taxon>
    </lineage>
</organism>
<keyword evidence="2" id="KW-1185">Reference proteome</keyword>
<dbReference type="EMBL" id="CM010717">
    <property type="protein sequence ID" value="RZC54336.1"/>
    <property type="molecule type" value="Genomic_DNA"/>
</dbReference>
<sequence>NLQPSLLYPTPSPSSSTPSCRAVQLVTKTVSDQLLGKFCDDLSHFDYECSGLWSPPVERDVYLGSNDRIYTQDEIITKLKSIVNSLTYPSVRQDVPS</sequence>
<dbReference type="Gramene" id="RZC54336">
    <property type="protein sequence ID" value="RZC54336"/>
    <property type="gene ID" value="C5167_013192"/>
</dbReference>
<proteinExistence type="predicted"/>
<evidence type="ECO:0000313" key="2">
    <source>
        <dbReference type="Proteomes" id="UP000316621"/>
    </source>
</evidence>
<dbReference type="Proteomes" id="UP000316621">
    <property type="component" value="Chromosome 3"/>
</dbReference>